<reference evidence="3 4" key="1">
    <citation type="submission" date="2017-01" db="EMBL/GenBank/DDBJ databases">
        <authorList>
            <person name="Varghese N."/>
            <person name="Submissions S."/>
        </authorList>
    </citation>
    <scope>NUCLEOTIDE SEQUENCE [LARGE SCALE GENOMIC DNA]</scope>
    <source>
        <strain evidence="3 4">ATCC 700171</strain>
    </source>
</reference>
<sequence>MSRKLSTSIALSALLAAVSIPAFAQDAAPPPAAEAQAQPQAPAPVALPQALKDAGLSDVTSKRGPRGTTRLFGKLADGAQIDAMLDDKGQLRGVRARGDAPLPAGLVDALVPQAVRDSAVFGELGQLQAVFSGERGVMLAGQDGDKAKVRAAFAQDGTLLRFGRGDTDRGDGWQGKRQHERGDKGRDHHRGADRRDGHRGWDDGRGPGPRGDRGAPGRDMPPPPPPAEAAPQRQGAVQLDRGEMRMALTSAGYSSIGEISADGPRVMAQAVNPEGEPVVVELDPKGRVMREINR</sequence>
<evidence type="ECO:0000313" key="4">
    <source>
        <dbReference type="Proteomes" id="UP000323956"/>
    </source>
</evidence>
<gene>
    <name evidence="3" type="ORF">SAMN05421641_1088</name>
</gene>
<feature type="region of interest" description="Disordered" evidence="1">
    <location>
        <begin position="161"/>
        <end position="236"/>
    </location>
</feature>
<dbReference type="RefSeq" id="WP_149765341.1">
    <property type="nucleotide sequence ID" value="NZ_FTMK01000008.1"/>
</dbReference>
<evidence type="ECO:0000256" key="2">
    <source>
        <dbReference type="SAM" id="SignalP"/>
    </source>
</evidence>
<feature type="signal peptide" evidence="2">
    <location>
        <begin position="1"/>
        <end position="24"/>
    </location>
</feature>
<protein>
    <submittedName>
        <fullName evidence="3">Uncharacterized protein</fullName>
    </submittedName>
</protein>
<accession>A0A1N6SUP7</accession>
<dbReference type="Proteomes" id="UP000323956">
    <property type="component" value="Unassembled WGS sequence"/>
</dbReference>
<evidence type="ECO:0000313" key="3">
    <source>
        <dbReference type="EMBL" id="SIQ44737.1"/>
    </source>
</evidence>
<dbReference type="AlphaFoldDB" id="A0A1N6SUP7"/>
<feature type="compositionally biased region" description="Basic and acidic residues" evidence="1">
    <location>
        <begin position="193"/>
        <end position="216"/>
    </location>
</feature>
<organism evidence="3 4">
    <name type="scientific">Paracoccus thiocyanatus</name>
    <dbReference type="NCBI Taxonomy" id="34006"/>
    <lineage>
        <taxon>Bacteria</taxon>
        <taxon>Pseudomonadati</taxon>
        <taxon>Pseudomonadota</taxon>
        <taxon>Alphaproteobacteria</taxon>
        <taxon>Rhodobacterales</taxon>
        <taxon>Paracoccaceae</taxon>
        <taxon>Paracoccus</taxon>
    </lineage>
</organism>
<name>A0A1N6SUP7_9RHOB</name>
<dbReference type="EMBL" id="FTMK01000008">
    <property type="protein sequence ID" value="SIQ44737.1"/>
    <property type="molecule type" value="Genomic_DNA"/>
</dbReference>
<dbReference type="OrthoDB" id="7844692at2"/>
<keyword evidence="2" id="KW-0732">Signal</keyword>
<feature type="region of interest" description="Disordered" evidence="1">
    <location>
        <begin position="26"/>
        <end position="70"/>
    </location>
</feature>
<feature type="chain" id="PRO_5012975391" evidence="2">
    <location>
        <begin position="25"/>
        <end position="294"/>
    </location>
</feature>
<evidence type="ECO:0000256" key="1">
    <source>
        <dbReference type="SAM" id="MobiDB-lite"/>
    </source>
</evidence>
<proteinExistence type="predicted"/>
<feature type="compositionally biased region" description="Low complexity" evidence="1">
    <location>
        <begin position="26"/>
        <end position="50"/>
    </location>
</feature>
<feature type="compositionally biased region" description="Pro residues" evidence="1">
    <location>
        <begin position="219"/>
        <end position="228"/>
    </location>
</feature>